<evidence type="ECO:0000259" key="9">
    <source>
        <dbReference type="Pfam" id="PF01171"/>
    </source>
</evidence>
<evidence type="ECO:0000256" key="5">
    <source>
        <dbReference type="ARBA" id="ARBA00022840"/>
    </source>
</evidence>
<dbReference type="Gene3D" id="1.20.59.20">
    <property type="match status" value="1"/>
</dbReference>
<keyword evidence="2" id="KW-0436">Ligase</keyword>
<keyword evidence="4" id="KW-0547">Nucleotide-binding</keyword>
<evidence type="ECO:0000256" key="8">
    <source>
        <dbReference type="SAM" id="MobiDB-lite"/>
    </source>
</evidence>
<evidence type="ECO:0000256" key="2">
    <source>
        <dbReference type="ARBA" id="ARBA00022598"/>
    </source>
</evidence>
<protein>
    <recommendedName>
        <fullName evidence="1">tRNA(Ile)-lysidine synthetase</fullName>
        <ecNumber evidence="1">6.3.4.19</ecNumber>
    </recommendedName>
</protein>
<dbReference type="GO" id="GO:0008033">
    <property type="term" value="P:tRNA processing"/>
    <property type="evidence" value="ECO:0007669"/>
    <property type="project" value="UniProtKB-KW"/>
</dbReference>
<dbReference type="AlphaFoldDB" id="A0AAW1QSD9"/>
<feature type="domain" description="tRNA(Ile)-lysidine/2-thiocytidine synthase N-terminal" evidence="9">
    <location>
        <begin position="102"/>
        <end position="194"/>
    </location>
</feature>
<dbReference type="GO" id="GO:0005524">
    <property type="term" value="F:ATP binding"/>
    <property type="evidence" value="ECO:0007669"/>
    <property type="project" value="UniProtKB-KW"/>
</dbReference>
<dbReference type="InterPro" id="IPR014729">
    <property type="entry name" value="Rossmann-like_a/b/a_fold"/>
</dbReference>
<keyword evidence="7" id="KW-0175">Coiled coil</keyword>
<evidence type="ECO:0000256" key="1">
    <source>
        <dbReference type="ARBA" id="ARBA00013267"/>
    </source>
</evidence>
<dbReference type="InterPro" id="IPR012795">
    <property type="entry name" value="tRNA_Ile_lys_synt_N"/>
</dbReference>
<feature type="compositionally biased region" description="Low complexity" evidence="8">
    <location>
        <begin position="36"/>
        <end position="47"/>
    </location>
</feature>
<keyword evidence="5" id="KW-0067">ATP-binding</keyword>
<dbReference type="Pfam" id="PF01171">
    <property type="entry name" value="ATP_bind_3"/>
    <property type="match status" value="1"/>
</dbReference>
<dbReference type="InterPro" id="IPR011063">
    <property type="entry name" value="TilS/TtcA_N"/>
</dbReference>
<feature type="coiled-coil region" evidence="7">
    <location>
        <begin position="208"/>
        <end position="235"/>
    </location>
</feature>
<accession>A0AAW1QSD9</accession>
<dbReference type="EMBL" id="JALJOR010000002">
    <property type="protein sequence ID" value="KAK9824384.1"/>
    <property type="molecule type" value="Genomic_DNA"/>
</dbReference>
<gene>
    <name evidence="10" type="ORF">WJX72_009891</name>
</gene>
<name>A0AAW1QSD9_9CHLO</name>
<dbReference type="Gene3D" id="3.40.50.620">
    <property type="entry name" value="HUPs"/>
    <property type="match status" value="2"/>
</dbReference>
<reference evidence="10 11" key="1">
    <citation type="journal article" date="2024" name="Nat. Commun.">
        <title>Phylogenomics reveals the evolutionary origins of lichenization in chlorophyte algae.</title>
        <authorList>
            <person name="Puginier C."/>
            <person name="Libourel C."/>
            <person name="Otte J."/>
            <person name="Skaloud P."/>
            <person name="Haon M."/>
            <person name="Grisel S."/>
            <person name="Petersen M."/>
            <person name="Berrin J.G."/>
            <person name="Delaux P.M."/>
            <person name="Dal Grande F."/>
            <person name="Keller J."/>
        </authorList>
    </citation>
    <scope>NUCLEOTIDE SEQUENCE [LARGE SCALE GENOMIC DNA]</scope>
    <source>
        <strain evidence="10 11">SAG 2043</strain>
    </source>
</reference>
<proteinExistence type="predicted"/>
<dbReference type="GO" id="GO:0032267">
    <property type="term" value="F:tRNA(Ile)-lysidine synthase activity"/>
    <property type="evidence" value="ECO:0007669"/>
    <property type="project" value="UniProtKB-EC"/>
</dbReference>
<dbReference type="CDD" id="cd01992">
    <property type="entry name" value="TilS_N"/>
    <property type="match status" value="1"/>
</dbReference>
<sequence>MLSISLLPQLPCSLRCNLRKAFKKIAPGHLQRRSARSFSASGSSRGSPGKALHPSDWAPLHYQVQKSVRQRKLLPHDANILVAVSGGQDSLCLAKLLLDMQMAGQAGSTHVITGHTASDRAETLLFNLMRGSGIDGLQALTWQRGLSPGLQLVRPLLEVSREQTGRFCAACALEPWVDSTNTDMQYKRNRIRQELLPYLRDHFNPKVDEALSRTADILQADVELLEQQAAALLSHARQPDGAGIDRDVLKAAPLALRRRAVRQWLREAMHGQCKLAFVDKALCLLDAPNRTVSDSLGGNLVAVVDKPYIVLRPC</sequence>
<evidence type="ECO:0000256" key="4">
    <source>
        <dbReference type="ARBA" id="ARBA00022741"/>
    </source>
</evidence>
<keyword evidence="3" id="KW-0819">tRNA processing</keyword>
<evidence type="ECO:0000256" key="7">
    <source>
        <dbReference type="SAM" id="Coils"/>
    </source>
</evidence>
<feature type="region of interest" description="Disordered" evidence="8">
    <location>
        <begin position="33"/>
        <end position="54"/>
    </location>
</feature>
<dbReference type="InterPro" id="IPR012094">
    <property type="entry name" value="tRNA_Ile_lys_synt"/>
</dbReference>
<dbReference type="SUPFAM" id="SSF82829">
    <property type="entry name" value="MesJ substrate recognition domain-like"/>
    <property type="match status" value="1"/>
</dbReference>
<evidence type="ECO:0000313" key="10">
    <source>
        <dbReference type="EMBL" id="KAK9824384.1"/>
    </source>
</evidence>
<comment type="caution">
    <text evidence="10">The sequence shown here is derived from an EMBL/GenBank/DDBJ whole genome shotgun (WGS) entry which is preliminary data.</text>
</comment>
<evidence type="ECO:0000256" key="3">
    <source>
        <dbReference type="ARBA" id="ARBA00022694"/>
    </source>
</evidence>
<evidence type="ECO:0000256" key="6">
    <source>
        <dbReference type="ARBA" id="ARBA00048539"/>
    </source>
</evidence>
<dbReference type="PANTHER" id="PTHR43033">
    <property type="entry name" value="TRNA(ILE)-LYSIDINE SYNTHASE-RELATED"/>
    <property type="match status" value="1"/>
</dbReference>
<dbReference type="EC" id="6.3.4.19" evidence="1"/>
<evidence type="ECO:0000313" key="11">
    <source>
        <dbReference type="Proteomes" id="UP001489004"/>
    </source>
</evidence>
<keyword evidence="11" id="KW-1185">Reference proteome</keyword>
<dbReference type="PANTHER" id="PTHR43033:SF1">
    <property type="entry name" value="TRNA(ILE)-LYSIDINE SYNTHASE-RELATED"/>
    <property type="match status" value="1"/>
</dbReference>
<comment type="catalytic activity">
    <reaction evidence="6">
        <text>cytidine(34) in tRNA(Ile2) + L-lysine + ATP = lysidine(34) in tRNA(Ile2) + AMP + diphosphate + H(+)</text>
        <dbReference type="Rhea" id="RHEA:43744"/>
        <dbReference type="Rhea" id="RHEA-COMP:10625"/>
        <dbReference type="Rhea" id="RHEA-COMP:10670"/>
        <dbReference type="ChEBI" id="CHEBI:15378"/>
        <dbReference type="ChEBI" id="CHEBI:30616"/>
        <dbReference type="ChEBI" id="CHEBI:32551"/>
        <dbReference type="ChEBI" id="CHEBI:33019"/>
        <dbReference type="ChEBI" id="CHEBI:82748"/>
        <dbReference type="ChEBI" id="CHEBI:83665"/>
        <dbReference type="ChEBI" id="CHEBI:456215"/>
        <dbReference type="EC" id="6.3.4.19"/>
    </reaction>
</comment>
<dbReference type="SUPFAM" id="SSF52402">
    <property type="entry name" value="Adenine nucleotide alpha hydrolases-like"/>
    <property type="match status" value="1"/>
</dbReference>
<organism evidence="10 11">
    <name type="scientific">[Myrmecia] bisecta</name>
    <dbReference type="NCBI Taxonomy" id="41462"/>
    <lineage>
        <taxon>Eukaryota</taxon>
        <taxon>Viridiplantae</taxon>
        <taxon>Chlorophyta</taxon>
        <taxon>core chlorophytes</taxon>
        <taxon>Trebouxiophyceae</taxon>
        <taxon>Trebouxiales</taxon>
        <taxon>Trebouxiaceae</taxon>
        <taxon>Myrmecia</taxon>
    </lineage>
</organism>
<dbReference type="Proteomes" id="UP001489004">
    <property type="component" value="Unassembled WGS sequence"/>
</dbReference>